<dbReference type="InterPro" id="IPR000412">
    <property type="entry name" value="ABC_2_transport"/>
</dbReference>
<sequence>MVSLRYLFGIGLSRGVIELRHNLSSIVNYIFFPTLAVFVMYLLRNMPLVDTDYSLGQYAVPGIISMNILFTGLMGIASTLLLEREDGTLHRARATPHGAFGYFLGKIVSQALLCLATFTVVLALSMTLFDGFALHRITSLLTLSWVLPLGVIAMLPIGVVLGSVLRHPRQLSFVSLLLMGLTAVSGVFYPLSLQSPALQLVGQAFPLYWLTFGVRGAMLPDVILVDEQGESRHLLEAAGTLSVWAVIGSAMAIYVLRTSSRRAVGRRMK</sequence>
<proteinExistence type="predicted"/>
<dbReference type="EMBL" id="JACSPY010000012">
    <property type="protein sequence ID" value="MBD8021368.1"/>
    <property type="molecule type" value="Genomic_DNA"/>
</dbReference>
<dbReference type="PIRSF" id="PIRSF006648">
    <property type="entry name" value="DrrB"/>
    <property type="match status" value="1"/>
</dbReference>
<dbReference type="PANTHER" id="PTHR43229">
    <property type="entry name" value="NODULATION PROTEIN J"/>
    <property type="match status" value="1"/>
</dbReference>
<evidence type="ECO:0000256" key="5">
    <source>
        <dbReference type="ARBA" id="ARBA00023251"/>
    </source>
</evidence>
<evidence type="ECO:0000256" key="4">
    <source>
        <dbReference type="ARBA" id="ARBA00023136"/>
    </source>
</evidence>
<dbReference type="Proteomes" id="UP000651517">
    <property type="component" value="Unassembled WGS sequence"/>
</dbReference>
<accession>A0ABR8WWC1</accession>
<comment type="caution">
    <text evidence="8">The sequence shown here is derived from an EMBL/GenBank/DDBJ whole genome shotgun (WGS) entry which is preliminary data.</text>
</comment>
<evidence type="ECO:0000256" key="2">
    <source>
        <dbReference type="ARBA" id="ARBA00022692"/>
    </source>
</evidence>
<evidence type="ECO:0000256" key="3">
    <source>
        <dbReference type="ARBA" id="ARBA00022989"/>
    </source>
</evidence>
<dbReference type="PROSITE" id="PS51012">
    <property type="entry name" value="ABC_TM2"/>
    <property type="match status" value="1"/>
</dbReference>
<keyword evidence="9" id="KW-1185">Reference proteome</keyword>
<protein>
    <submittedName>
        <fullName evidence="8">ABC transporter permease</fullName>
    </submittedName>
</protein>
<feature type="domain" description="ABC transmembrane type-2" evidence="7">
    <location>
        <begin position="24"/>
        <end position="259"/>
    </location>
</feature>
<feature type="transmembrane region" description="Helical" evidence="6">
    <location>
        <begin position="241"/>
        <end position="259"/>
    </location>
</feature>
<feature type="transmembrane region" description="Helical" evidence="6">
    <location>
        <begin position="171"/>
        <end position="191"/>
    </location>
</feature>
<evidence type="ECO:0000313" key="9">
    <source>
        <dbReference type="Proteomes" id="UP000651517"/>
    </source>
</evidence>
<dbReference type="Pfam" id="PF12698">
    <property type="entry name" value="ABC2_membrane_3"/>
    <property type="match status" value="1"/>
</dbReference>
<organism evidence="8 9">
    <name type="scientific">Brevibacterium gallinarum</name>
    <dbReference type="NCBI Taxonomy" id="2762220"/>
    <lineage>
        <taxon>Bacteria</taxon>
        <taxon>Bacillati</taxon>
        <taxon>Actinomycetota</taxon>
        <taxon>Actinomycetes</taxon>
        <taxon>Micrococcales</taxon>
        <taxon>Brevibacteriaceae</taxon>
        <taxon>Brevibacterium</taxon>
    </lineage>
</organism>
<comment type="subcellular location">
    <subcellularLocation>
        <location evidence="1">Membrane</location>
        <topology evidence="1">Multi-pass membrane protein</topology>
    </subcellularLocation>
</comment>
<evidence type="ECO:0000259" key="7">
    <source>
        <dbReference type="PROSITE" id="PS51012"/>
    </source>
</evidence>
<keyword evidence="2 6" id="KW-0812">Transmembrane</keyword>
<feature type="transmembrane region" description="Helical" evidence="6">
    <location>
        <begin position="145"/>
        <end position="164"/>
    </location>
</feature>
<dbReference type="InterPro" id="IPR051784">
    <property type="entry name" value="Nod_factor_ABC_transporter"/>
</dbReference>
<feature type="transmembrane region" description="Helical" evidence="6">
    <location>
        <begin position="21"/>
        <end position="43"/>
    </location>
</feature>
<feature type="transmembrane region" description="Helical" evidence="6">
    <location>
        <begin position="63"/>
        <end position="82"/>
    </location>
</feature>
<evidence type="ECO:0000313" key="8">
    <source>
        <dbReference type="EMBL" id="MBD8021368.1"/>
    </source>
</evidence>
<keyword evidence="3 6" id="KW-1133">Transmembrane helix</keyword>
<feature type="transmembrane region" description="Helical" evidence="6">
    <location>
        <begin position="103"/>
        <end position="125"/>
    </location>
</feature>
<evidence type="ECO:0000256" key="6">
    <source>
        <dbReference type="SAM" id="Phobius"/>
    </source>
</evidence>
<gene>
    <name evidence="8" type="ORF">H9634_11320</name>
</gene>
<dbReference type="InterPro" id="IPR047817">
    <property type="entry name" value="ABC2_TM_bact-type"/>
</dbReference>
<reference evidence="8 9" key="1">
    <citation type="submission" date="2020-08" db="EMBL/GenBank/DDBJ databases">
        <title>A Genomic Blueprint of the Chicken Gut Microbiome.</title>
        <authorList>
            <person name="Gilroy R."/>
            <person name="Ravi A."/>
            <person name="Getino M."/>
            <person name="Pursley I."/>
            <person name="Horton D.L."/>
            <person name="Alikhan N.-F."/>
            <person name="Baker D."/>
            <person name="Gharbi K."/>
            <person name="Hall N."/>
            <person name="Watson M."/>
            <person name="Adriaenssens E.M."/>
            <person name="Foster-Nyarko E."/>
            <person name="Jarju S."/>
            <person name="Secka A."/>
            <person name="Antonio M."/>
            <person name="Oren A."/>
            <person name="Chaudhuri R."/>
            <person name="La Ragione R.M."/>
            <person name="Hildebrand F."/>
            <person name="Pallen M.J."/>
        </authorList>
    </citation>
    <scope>NUCLEOTIDE SEQUENCE [LARGE SCALE GENOMIC DNA]</scope>
    <source>
        <strain evidence="8 9">Re57</strain>
    </source>
</reference>
<evidence type="ECO:0000256" key="1">
    <source>
        <dbReference type="ARBA" id="ARBA00004141"/>
    </source>
</evidence>
<name>A0ABR8WWC1_9MICO</name>
<dbReference type="RefSeq" id="WP_191726755.1">
    <property type="nucleotide sequence ID" value="NZ_JACSPY010000012.1"/>
</dbReference>
<dbReference type="InterPro" id="IPR013525">
    <property type="entry name" value="ABC2_TM"/>
</dbReference>
<dbReference type="PANTHER" id="PTHR43229:SF3">
    <property type="entry name" value="ABC-TYPE MULTIDRUG TRANSPORT SYSTEM, PERMEASE COMPONENT"/>
    <property type="match status" value="1"/>
</dbReference>
<keyword evidence="5" id="KW-0046">Antibiotic resistance</keyword>
<keyword evidence="4 6" id="KW-0472">Membrane</keyword>